<dbReference type="SUPFAM" id="SSF46934">
    <property type="entry name" value="UBA-like"/>
    <property type="match status" value="1"/>
</dbReference>
<dbReference type="Gene3D" id="1.10.8.10">
    <property type="entry name" value="DNA helicase RuvA subunit, C-terminal domain"/>
    <property type="match status" value="1"/>
</dbReference>
<feature type="compositionally biased region" description="Basic and acidic residues" evidence="1">
    <location>
        <begin position="666"/>
        <end position="690"/>
    </location>
</feature>
<dbReference type="PANTHER" id="PTHR21494:SF0">
    <property type="entry name" value="ACTIVATING SIGNAL COINTEGRATOR 1 COMPLEX SUBUNIT 2"/>
    <property type="match status" value="1"/>
</dbReference>
<dbReference type="SMR" id="A0A482WLF7"/>
<evidence type="ECO:0000259" key="2">
    <source>
        <dbReference type="PROSITE" id="PS51140"/>
    </source>
</evidence>
<dbReference type="STRING" id="195883.A0A482WLF7"/>
<evidence type="ECO:0000256" key="1">
    <source>
        <dbReference type="SAM" id="MobiDB-lite"/>
    </source>
</evidence>
<evidence type="ECO:0000313" key="3">
    <source>
        <dbReference type="EMBL" id="RZF34011.1"/>
    </source>
</evidence>
<gene>
    <name evidence="3" type="ORF">LSTR_LSTR012356</name>
</gene>
<feature type="compositionally biased region" description="Acidic residues" evidence="1">
    <location>
        <begin position="649"/>
        <end position="665"/>
    </location>
</feature>
<evidence type="ECO:0000313" key="4">
    <source>
        <dbReference type="Proteomes" id="UP000291343"/>
    </source>
</evidence>
<feature type="compositionally biased region" description="Basic and acidic residues" evidence="1">
    <location>
        <begin position="455"/>
        <end position="464"/>
    </location>
</feature>
<dbReference type="InParanoid" id="A0A482WLF7"/>
<sequence length="758" mass="86693">MTMSGQNSIYNPERRPIDEVRIKTLVNGQYVDIPALDKHWIVEDREFTFYSALPSDGTLVPGAKEAWLERMDYLIADFKWLLHLEHHRFWSQIALDGGRAVGGVEHFVQEAHPLYALDSFPCRDDAQVMRVYEQVLRLAYLVVCRLTCQIESESEWIKRETLAHLWYDKYIITLPMLFDVCLLYGDANTKQLTKLVKTVFEIQPLYKDDLKNAVCFIGERLSVVQDKLNTRKVAEQHHPTRLFERDLNAKPDLSLADLSDLILFLLDTVLNLSTFLFIYQPACAILHSLRFETKIVSFYEHTIPSINDHLAQLSKKDDTIDIYFDLKYKLDVIRVQMIKIFRYCLFSPLNAMIELNNIRSKNADQIKVYIEDFISTLSEFLADKLFIQDYHKAHPVDQDLDILSQVYPQLDSLKCEFLMESVWSCYDVPPPAPNATPTNGATSSQQQYLGPSKNSKTEPVRKPDRVELESLVTQVKDLLPHLGDGFVQKCLEHYNYDSATVINAVLESNLPDSLNALDPSMPAAVDPPPSSETANNLPVRVNVFDNDEFDIMTRDSIDTSRVHKGKWKMKYKNLNEMLDDKSHVTELKERFTQLGFVEGEEDVYDDEYDDTYDGVDISVGEAGEPERRQFVTPRVLESRSGRGRRGGGGEEDGDSGGDDGEEEEEGGRSGNRDSFVENPEVVRERLERQRQNKYRNRGGGGPPPPASSRDVTGKPKGQGQDKRVLENRDRKNTGKAHVGNHNRRNMAQRKRNQGMMPS</sequence>
<feature type="region of interest" description="Disordered" evidence="1">
    <location>
        <begin position="602"/>
        <end position="758"/>
    </location>
</feature>
<proteinExistence type="predicted"/>
<feature type="region of interest" description="Disordered" evidence="1">
    <location>
        <begin position="434"/>
        <end position="464"/>
    </location>
</feature>
<dbReference type="OrthoDB" id="5577209at2759"/>
<name>A0A482WLF7_LAOST</name>
<dbReference type="PROSITE" id="PS51140">
    <property type="entry name" value="CUE"/>
    <property type="match status" value="1"/>
</dbReference>
<dbReference type="CDD" id="cd14364">
    <property type="entry name" value="CUE_ASCC2"/>
    <property type="match status" value="1"/>
</dbReference>
<dbReference type="InterPro" id="IPR009060">
    <property type="entry name" value="UBA-like_sf"/>
</dbReference>
<dbReference type="PANTHER" id="PTHR21494">
    <property type="entry name" value="ACTIVATING SIGNAL COINTEGRATOR 1 COMPLEX SUBUNIT 2 ASC-1 COMPLEX SUBUNIT P100"/>
    <property type="match status" value="1"/>
</dbReference>
<reference evidence="3 4" key="1">
    <citation type="journal article" date="2017" name="Gigascience">
        <title>Genome sequence of the small brown planthopper, Laodelphax striatellus.</title>
        <authorList>
            <person name="Zhu J."/>
            <person name="Jiang F."/>
            <person name="Wang X."/>
            <person name="Yang P."/>
            <person name="Bao Y."/>
            <person name="Zhao W."/>
            <person name="Wang W."/>
            <person name="Lu H."/>
            <person name="Wang Q."/>
            <person name="Cui N."/>
            <person name="Li J."/>
            <person name="Chen X."/>
            <person name="Luo L."/>
            <person name="Yu J."/>
            <person name="Kang L."/>
            <person name="Cui F."/>
        </authorList>
    </citation>
    <scope>NUCLEOTIDE SEQUENCE [LARGE SCALE GENOMIC DNA]</scope>
    <source>
        <strain evidence="3">Lst14</strain>
    </source>
</reference>
<dbReference type="FunCoup" id="A0A482WLF7">
    <property type="interactions" value="285"/>
</dbReference>
<dbReference type="AlphaFoldDB" id="A0A482WLF7"/>
<feature type="compositionally biased region" description="Basic residues" evidence="1">
    <location>
        <begin position="738"/>
        <end position="752"/>
    </location>
</feature>
<feature type="compositionally biased region" description="Basic and acidic residues" evidence="1">
    <location>
        <begin position="719"/>
        <end position="732"/>
    </location>
</feature>
<dbReference type="InterPro" id="IPR003892">
    <property type="entry name" value="CUE"/>
</dbReference>
<dbReference type="GO" id="GO:0043130">
    <property type="term" value="F:ubiquitin binding"/>
    <property type="evidence" value="ECO:0007669"/>
    <property type="project" value="InterPro"/>
</dbReference>
<comment type="caution">
    <text evidence="3">The sequence shown here is derived from an EMBL/GenBank/DDBJ whole genome shotgun (WGS) entry which is preliminary data.</text>
</comment>
<feature type="compositionally biased region" description="Polar residues" evidence="1">
    <location>
        <begin position="440"/>
        <end position="454"/>
    </location>
</feature>
<keyword evidence="4" id="KW-1185">Reference proteome</keyword>
<feature type="domain" description="CUE" evidence="2">
    <location>
        <begin position="467"/>
        <end position="510"/>
    </location>
</feature>
<protein>
    <recommendedName>
        <fullName evidence="2">CUE domain-containing protein</fullName>
    </recommendedName>
</protein>
<dbReference type="InterPro" id="IPR041800">
    <property type="entry name" value="ASCC2_CUE"/>
</dbReference>
<dbReference type="InterPro" id="IPR052586">
    <property type="entry name" value="ASCC2"/>
</dbReference>
<dbReference type="Pfam" id="PF02845">
    <property type="entry name" value="CUE"/>
    <property type="match status" value="1"/>
</dbReference>
<organism evidence="3 4">
    <name type="scientific">Laodelphax striatellus</name>
    <name type="common">Small brown planthopper</name>
    <name type="synonym">Delphax striatella</name>
    <dbReference type="NCBI Taxonomy" id="195883"/>
    <lineage>
        <taxon>Eukaryota</taxon>
        <taxon>Metazoa</taxon>
        <taxon>Ecdysozoa</taxon>
        <taxon>Arthropoda</taxon>
        <taxon>Hexapoda</taxon>
        <taxon>Insecta</taxon>
        <taxon>Pterygota</taxon>
        <taxon>Neoptera</taxon>
        <taxon>Paraneoptera</taxon>
        <taxon>Hemiptera</taxon>
        <taxon>Auchenorrhyncha</taxon>
        <taxon>Fulgoroidea</taxon>
        <taxon>Delphacidae</taxon>
        <taxon>Criomorphinae</taxon>
        <taxon>Laodelphax</taxon>
    </lineage>
</organism>
<dbReference type="Proteomes" id="UP000291343">
    <property type="component" value="Unassembled WGS sequence"/>
</dbReference>
<dbReference type="GO" id="GO:0006355">
    <property type="term" value="P:regulation of DNA-templated transcription"/>
    <property type="evidence" value="ECO:0007669"/>
    <property type="project" value="TreeGrafter"/>
</dbReference>
<dbReference type="SMART" id="SM00546">
    <property type="entry name" value="CUE"/>
    <property type="match status" value="1"/>
</dbReference>
<feature type="compositionally biased region" description="Acidic residues" evidence="1">
    <location>
        <begin position="602"/>
        <end position="613"/>
    </location>
</feature>
<dbReference type="EMBL" id="QKKF02032971">
    <property type="protein sequence ID" value="RZF34011.1"/>
    <property type="molecule type" value="Genomic_DNA"/>
</dbReference>
<accession>A0A482WLF7</accession>